<name>A0A8S1RQG2_9CILI</name>
<proteinExistence type="predicted"/>
<dbReference type="Proteomes" id="UP000692954">
    <property type="component" value="Unassembled WGS sequence"/>
</dbReference>
<gene>
    <name evidence="1" type="ORF">PSON_ATCC_30995.1.T2300004</name>
</gene>
<dbReference type="OrthoDB" id="304761at2759"/>
<comment type="caution">
    <text evidence="1">The sequence shown here is derived from an EMBL/GenBank/DDBJ whole genome shotgun (WGS) entry which is preliminary data.</text>
</comment>
<reference evidence="1" key="1">
    <citation type="submission" date="2021-01" db="EMBL/GenBank/DDBJ databases">
        <authorList>
            <consortium name="Genoscope - CEA"/>
            <person name="William W."/>
        </authorList>
    </citation>
    <scope>NUCLEOTIDE SEQUENCE</scope>
</reference>
<organism evidence="1 2">
    <name type="scientific">Paramecium sonneborni</name>
    <dbReference type="NCBI Taxonomy" id="65129"/>
    <lineage>
        <taxon>Eukaryota</taxon>
        <taxon>Sar</taxon>
        <taxon>Alveolata</taxon>
        <taxon>Ciliophora</taxon>
        <taxon>Intramacronucleata</taxon>
        <taxon>Oligohymenophorea</taxon>
        <taxon>Peniculida</taxon>
        <taxon>Parameciidae</taxon>
        <taxon>Paramecium</taxon>
    </lineage>
</organism>
<dbReference type="AlphaFoldDB" id="A0A8S1RQG2"/>
<evidence type="ECO:0000313" key="2">
    <source>
        <dbReference type="Proteomes" id="UP000692954"/>
    </source>
</evidence>
<evidence type="ECO:0000313" key="1">
    <source>
        <dbReference type="EMBL" id="CAD8129563.1"/>
    </source>
</evidence>
<dbReference type="EMBL" id="CAJJDN010000230">
    <property type="protein sequence ID" value="CAD8129563.1"/>
    <property type="molecule type" value="Genomic_DNA"/>
</dbReference>
<accession>A0A8S1RQG2</accession>
<keyword evidence="2" id="KW-1185">Reference proteome</keyword>
<protein>
    <submittedName>
        <fullName evidence="1">Uncharacterized protein</fullName>
    </submittedName>
</protein>
<sequence>MYFPSQHQQQKEDKQMRYMKMKFKICMKNQKSLKKIQQDQQITRIQRNQVKYLISQNLFNKIRIIFIKIKQESSINLKNKYSLGPNPKEILKYFDYYDEEDDYQSSEQDYSNQAILSPEQYAKLENQLMEECQTSQDDGFLIELEYIFNKVLFDVLNETLDYYRSFIYGKLQNYFEMFFELIEIIQI</sequence>